<keyword evidence="2" id="KW-1185">Reference proteome</keyword>
<proteinExistence type="predicted"/>
<organism evidence="1 2">
    <name type="scientific">Cyclonatronum proteinivorum</name>
    <dbReference type="NCBI Taxonomy" id="1457365"/>
    <lineage>
        <taxon>Bacteria</taxon>
        <taxon>Pseudomonadati</taxon>
        <taxon>Balneolota</taxon>
        <taxon>Balneolia</taxon>
        <taxon>Balneolales</taxon>
        <taxon>Cyclonatronaceae</taxon>
        <taxon>Cyclonatronum</taxon>
    </lineage>
</organism>
<dbReference type="AlphaFoldDB" id="A0A345UM32"/>
<dbReference type="OrthoDB" id="1524821at2"/>
<dbReference type="Pfam" id="PF02620">
    <property type="entry name" value="YceD"/>
    <property type="match status" value="1"/>
</dbReference>
<evidence type="ECO:0000313" key="2">
    <source>
        <dbReference type="Proteomes" id="UP000254808"/>
    </source>
</evidence>
<evidence type="ECO:0000313" key="1">
    <source>
        <dbReference type="EMBL" id="AXJ01534.1"/>
    </source>
</evidence>
<accession>A0A345UM32</accession>
<dbReference type="KEGG" id="cprv:CYPRO_2288"/>
<sequence length="168" mass="19208">MKFRISDIPDSKSNLQLALDERTFKLEECDHGPVQLNVEFVKMLNTIQVSFEASVTLQLTCDRSLEVFDYPVSVTYKVLFKPNAEPEEDTLQALRPLNTSSNIISIEEEIRDSILLSLPIKKLHPRFLDDDGNPSLFFETFGESPNAETEIEETDDRWAALKKLKNNS</sequence>
<dbReference type="Proteomes" id="UP000254808">
    <property type="component" value="Chromosome"/>
</dbReference>
<protein>
    <submittedName>
        <fullName evidence="1">Uncharacterized metal-binding protein YceD, DUF177 family</fullName>
    </submittedName>
</protein>
<dbReference type="InterPro" id="IPR003772">
    <property type="entry name" value="YceD"/>
</dbReference>
<name>A0A345UM32_9BACT</name>
<reference evidence="1 2" key="1">
    <citation type="submission" date="2018-03" db="EMBL/GenBank/DDBJ databases">
        <title>Phenotypic and genomic properties of Cyclonatronum proteinivorum gen. nov., sp. nov., a haloalkaliphilic bacteroidete from soda lakes possessing Na+-translocating rhodopsin.</title>
        <authorList>
            <person name="Toshchakov S.V."/>
            <person name="Korzhenkov A."/>
            <person name="Samarov N.I."/>
            <person name="Kublanov I.V."/>
            <person name="Muntyan M.S."/>
            <person name="Sorokin D.Y."/>
        </authorList>
    </citation>
    <scope>NUCLEOTIDE SEQUENCE [LARGE SCALE GENOMIC DNA]</scope>
    <source>
        <strain evidence="1 2">Omega</strain>
    </source>
</reference>
<dbReference type="RefSeq" id="WP_114984709.1">
    <property type="nucleotide sequence ID" value="NZ_CP027806.1"/>
</dbReference>
<dbReference type="EMBL" id="CP027806">
    <property type="protein sequence ID" value="AXJ01534.1"/>
    <property type="molecule type" value="Genomic_DNA"/>
</dbReference>
<gene>
    <name evidence="1" type="ORF">CYPRO_2288</name>
</gene>